<feature type="region of interest" description="Disordered" evidence="1">
    <location>
        <begin position="141"/>
        <end position="207"/>
    </location>
</feature>
<dbReference type="CDD" id="cd00118">
    <property type="entry name" value="LysM"/>
    <property type="match status" value="1"/>
</dbReference>
<keyword evidence="4" id="KW-1185">Reference proteome</keyword>
<evidence type="ECO:0000256" key="1">
    <source>
        <dbReference type="SAM" id="MobiDB-lite"/>
    </source>
</evidence>
<feature type="compositionally biased region" description="Basic and acidic residues" evidence="1">
    <location>
        <begin position="171"/>
        <end position="199"/>
    </location>
</feature>
<reference evidence="3 4" key="1">
    <citation type="submission" date="2021-05" db="EMBL/GenBank/DDBJ databases">
        <title>The draft genome of Geobacter chapellei DSM 13688.</title>
        <authorList>
            <person name="Xu Z."/>
            <person name="Masuda Y."/>
            <person name="Itoh H."/>
            <person name="Senoo K."/>
        </authorList>
    </citation>
    <scope>NUCLEOTIDE SEQUENCE [LARGE SCALE GENOMIC DNA]</scope>
    <source>
        <strain evidence="3 4">DSM 13688</strain>
    </source>
</reference>
<dbReference type="PANTHER" id="PTHR33734:SF22">
    <property type="entry name" value="MEMBRANE-BOUND LYTIC MUREIN TRANSGLYCOSYLASE D"/>
    <property type="match status" value="1"/>
</dbReference>
<dbReference type="PROSITE" id="PS51782">
    <property type="entry name" value="LYSM"/>
    <property type="match status" value="1"/>
</dbReference>
<protein>
    <submittedName>
        <fullName evidence="3">DUF3380 domain-containing protein</fullName>
    </submittedName>
</protein>
<dbReference type="Pfam" id="PF01476">
    <property type="entry name" value="LysM"/>
    <property type="match status" value="1"/>
</dbReference>
<dbReference type="InterPro" id="IPR018392">
    <property type="entry name" value="LysM"/>
</dbReference>
<dbReference type="Gene3D" id="3.10.350.10">
    <property type="entry name" value="LysM domain"/>
    <property type="match status" value="1"/>
</dbReference>
<organism evidence="3 4">
    <name type="scientific">Pelotalea chapellei</name>
    <dbReference type="NCBI Taxonomy" id="44671"/>
    <lineage>
        <taxon>Bacteria</taxon>
        <taxon>Pseudomonadati</taxon>
        <taxon>Thermodesulfobacteriota</taxon>
        <taxon>Desulfuromonadia</taxon>
        <taxon>Geobacterales</taxon>
        <taxon>Geobacteraceae</taxon>
        <taxon>Pelotalea</taxon>
    </lineage>
</organism>
<comment type="caution">
    <text evidence="3">The sequence shown here is derived from an EMBL/GenBank/DDBJ whole genome shotgun (WGS) entry which is preliminary data.</text>
</comment>
<evidence type="ECO:0000259" key="2">
    <source>
        <dbReference type="PROSITE" id="PS51782"/>
    </source>
</evidence>
<accession>A0ABS5U583</accession>
<dbReference type="SUPFAM" id="SSF54106">
    <property type="entry name" value="LysM domain"/>
    <property type="match status" value="1"/>
</dbReference>
<sequence>MNSTMFYTVKKGDSLSGIARRHGTSIEQLQKINRIRNPDRIKEGQVIALKAKAVCKVDVQLLDHERNPMKNAKVRLEYSGKSKQLSSGNNGRLPSIITNTPQDVVKISIARMDGTWKQITEIASDWGNKLVTLVSPKVMIETKTMPHPKGANGKPKPDPGRANKTPVTPPKKPEATDAKGKSHGDYGDGKGPKSEHQNDENGMPITKMTNDQVGLDFLGGYTGAKITEDDYEDAAKQLGCEVAAIKAVAEVETKQRAFDEKNRPTILYERHQFAKHTNPENKYNKINPDISSSIAYTCERKTKGGSVIPNDERYGAYGENQYKRLAKAYSLEKEAALKSCSWGKFQIMGFNYKAAGFNSVLSYVQAMCISEREHLKAFVKLVNADQIEKNALINKDWRRFARKYNGSSYKKNKYDTKLQEAYKKYAN</sequence>
<dbReference type="Pfam" id="PF11860">
    <property type="entry name" value="Muramidase"/>
    <property type="match status" value="1"/>
</dbReference>
<name>A0ABS5U583_9BACT</name>
<dbReference type="PANTHER" id="PTHR33734">
    <property type="entry name" value="LYSM DOMAIN-CONTAINING GPI-ANCHORED PROTEIN 2"/>
    <property type="match status" value="1"/>
</dbReference>
<dbReference type="SMART" id="SM00257">
    <property type="entry name" value="LysM"/>
    <property type="match status" value="1"/>
</dbReference>
<dbReference type="Proteomes" id="UP000784128">
    <property type="component" value="Unassembled WGS sequence"/>
</dbReference>
<evidence type="ECO:0000313" key="4">
    <source>
        <dbReference type="Proteomes" id="UP000784128"/>
    </source>
</evidence>
<gene>
    <name evidence="3" type="ORF">KJB30_03435</name>
</gene>
<evidence type="ECO:0000313" key="3">
    <source>
        <dbReference type="EMBL" id="MBT1070826.1"/>
    </source>
</evidence>
<feature type="domain" description="LysM" evidence="2">
    <location>
        <begin position="5"/>
        <end position="49"/>
    </location>
</feature>
<dbReference type="InterPro" id="IPR024408">
    <property type="entry name" value="Muramidase"/>
</dbReference>
<dbReference type="RefSeq" id="WP_214296532.1">
    <property type="nucleotide sequence ID" value="NZ_JAHDYS010000002.1"/>
</dbReference>
<dbReference type="InterPro" id="IPR036779">
    <property type="entry name" value="LysM_dom_sf"/>
</dbReference>
<proteinExistence type="predicted"/>
<dbReference type="EMBL" id="JAHDYS010000002">
    <property type="protein sequence ID" value="MBT1070826.1"/>
    <property type="molecule type" value="Genomic_DNA"/>
</dbReference>